<keyword evidence="5" id="KW-0234">DNA repair</keyword>
<dbReference type="GO" id="GO:0000712">
    <property type="term" value="P:resolution of meiotic recombination intermediates"/>
    <property type="evidence" value="ECO:0007669"/>
    <property type="project" value="TreeGrafter"/>
</dbReference>
<proteinExistence type="inferred from homology"/>
<keyword evidence="3" id="KW-0227">DNA damage</keyword>
<evidence type="ECO:0000256" key="2">
    <source>
        <dbReference type="ARBA" id="ARBA00006661"/>
    </source>
</evidence>
<reference evidence="9" key="2">
    <citation type="submission" date="2004-02" db="EMBL/GenBank/DDBJ databases">
        <authorList>
            <consortium name="Genoscope"/>
            <consortium name="Whitehead Institute Centre for Genome Research"/>
        </authorList>
    </citation>
    <scope>NUCLEOTIDE SEQUENCE</scope>
</reference>
<evidence type="ECO:0000256" key="4">
    <source>
        <dbReference type="ARBA" id="ARBA00023172"/>
    </source>
</evidence>
<accession>Q4T6J3</accession>
<dbReference type="KEGG" id="tng:GSTEN00006273G001"/>
<dbReference type="OrthoDB" id="5576441at2759"/>
<feature type="compositionally biased region" description="Polar residues" evidence="8">
    <location>
        <begin position="39"/>
        <end position="52"/>
    </location>
</feature>
<organism evidence="9">
    <name type="scientific">Tetraodon nigroviridis</name>
    <name type="common">Spotted green pufferfish</name>
    <name type="synonym">Chelonodon nigroviridis</name>
    <dbReference type="NCBI Taxonomy" id="99883"/>
    <lineage>
        <taxon>Eukaryota</taxon>
        <taxon>Metazoa</taxon>
        <taxon>Chordata</taxon>
        <taxon>Craniata</taxon>
        <taxon>Vertebrata</taxon>
        <taxon>Euteleostomi</taxon>
        <taxon>Actinopterygii</taxon>
        <taxon>Neopterygii</taxon>
        <taxon>Teleostei</taxon>
        <taxon>Neoteleostei</taxon>
        <taxon>Acanthomorphata</taxon>
        <taxon>Eupercaria</taxon>
        <taxon>Tetraodontiformes</taxon>
        <taxon>Tetradontoidea</taxon>
        <taxon>Tetraodontidae</taxon>
        <taxon>Tetraodon</taxon>
    </lineage>
</organism>
<gene>
    <name evidence="9" type="ORF">GSTENG00006273001</name>
</gene>
<keyword evidence="4" id="KW-0233">DNA recombination</keyword>
<comment type="similarity">
    <text evidence="2">Belongs to the SLX4 family.</text>
</comment>
<name>Q4T6J3_TETNG</name>
<dbReference type="PANTHER" id="PTHR21541:SF3">
    <property type="entry name" value="STRUCTURE-SPECIFIC ENDONUCLEASE SUBUNIT SLX4"/>
    <property type="match status" value="1"/>
</dbReference>
<feature type="compositionally biased region" description="Low complexity" evidence="8">
    <location>
        <begin position="22"/>
        <end position="38"/>
    </location>
</feature>
<evidence type="ECO:0000313" key="9">
    <source>
        <dbReference type="EMBL" id="CAF91489.1"/>
    </source>
</evidence>
<evidence type="ECO:0000256" key="1">
    <source>
        <dbReference type="ARBA" id="ARBA00004123"/>
    </source>
</evidence>
<feature type="compositionally biased region" description="Low complexity" evidence="8">
    <location>
        <begin position="75"/>
        <end position="90"/>
    </location>
</feature>
<feature type="compositionally biased region" description="Basic residues" evidence="8">
    <location>
        <begin position="309"/>
        <end position="318"/>
    </location>
</feature>
<comment type="subcellular location">
    <subcellularLocation>
        <location evidence="1">Nucleus</location>
    </subcellularLocation>
</comment>
<evidence type="ECO:0000256" key="3">
    <source>
        <dbReference type="ARBA" id="ARBA00022763"/>
    </source>
</evidence>
<feature type="compositionally biased region" description="Basic and acidic residues" evidence="8">
    <location>
        <begin position="1"/>
        <end position="15"/>
    </location>
</feature>
<dbReference type="AlphaFoldDB" id="Q4T6J3"/>
<feature type="region of interest" description="Disordered" evidence="8">
    <location>
        <begin position="301"/>
        <end position="331"/>
    </location>
</feature>
<dbReference type="InterPro" id="IPR018574">
    <property type="entry name" value="Structure-sp_endonuc_su_Slx4"/>
</dbReference>
<dbReference type="CDD" id="cd22999">
    <property type="entry name" value="SAP_SLX4"/>
    <property type="match status" value="1"/>
</dbReference>
<dbReference type="GO" id="GO:0006260">
    <property type="term" value="P:DNA replication"/>
    <property type="evidence" value="ECO:0007669"/>
    <property type="project" value="InterPro"/>
</dbReference>
<feature type="region of interest" description="Disordered" evidence="8">
    <location>
        <begin position="211"/>
        <end position="238"/>
    </location>
</feature>
<dbReference type="Pfam" id="PF09494">
    <property type="entry name" value="Slx4"/>
    <property type="match status" value="1"/>
</dbReference>
<evidence type="ECO:0000256" key="5">
    <source>
        <dbReference type="ARBA" id="ARBA00023204"/>
    </source>
</evidence>
<dbReference type="PANTHER" id="PTHR21541">
    <property type="entry name" value="BTB POZ DOMAIN CONTAINING 12"/>
    <property type="match status" value="1"/>
</dbReference>
<evidence type="ECO:0000256" key="8">
    <source>
        <dbReference type="SAM" id="MobiDB-lite"/>
    </source>
</evidence>
<dbReference type="EMBL" id="CAAE01008733">
    <property type="protein sequence ID" value="CAF91489.1"/>
    <property type="molecule type" value="Genomic_DNA"/>
</dbReference>
<feature type="compositionally biased region" description="Polar residues" evidence="8">
    <location>
        <begin position="127"/>
        <end position="139"/>
    </location>
</feature>
<comment type="caution">
    <text evidence="9">The sequence shown here is derived from an EMBL/GenBank/DDBJ whole genome shotgun (WGS) entry which is preliminary data.</text>
</comment>
<reference evidence="9" key="1">
    <citation type="journal article" date="2004" name="Nature">
        <title>Genome duplication in the teleost fish Tetraodon nigroviridis reveals the early vertebrate proto-karyotype.</title>
        <authorList>
            <person name="Jaillon O."/>
            <person name="Aury J.-M."/>
            <person name="Brunet F."/>
            <person name="Petit J.-L."/>
            <person name="Stange-Thomann N."/>
            <person name="Mauceli E."/>
            <person name="Bouneau L."/>
            <person name="Fischer C."/>
            <person name="Ozouf-Costaz C."/>
            <person name="Bernot A."/>
            <person name="Nicaud S."/>
            <person name="Jaffe D."/>
            <person name="Fisher S."/>
            <person name="Lutfalla G."/>
            <person name="Dossat C."/>
            <person name="Segurens B."/>
            <person name="Dasilva C."/>
            <person name="Salanoubat M."/>
            <person name="Levy M."/>
            <person name="Boudet N."/>
            <person name="Castellano S."/>
            <person name="Anthouard V."/>
            <person name="Jubin C."/>
            <person name="Castelli V."/>
            <person name="Katinka M."/>
            <person name="Vacherie B."/>
            <person name="Biemont C."/>
            <person name="Skalli Z."/>
            <person name="Cattolico L."/>
            <person name="Poulain J."/>
            <person name="De Berardinis V."/>
            <person name="Cruaud C."/>
            <person name="Duprat S."/>
            <person name="Brottier P."/>
            <person name="Coutanceau J.-P."/>
            <person name="Gouzy J."/>
            <person name="Parra G."/>
            <person name="Lardier G."/>
            <person name="Chapple C."/>
            <person name="McKernan K.J."/>
            <person name="McEwan P."/>
            <person name="Bosak S."/>
            <person name="Kellis M."/>
            <person name="Volff J.-N."/>
            <person name="Guigo R."/>
            <person name="Zody M.C."/>
            <person name="Mesirov J."/>
            <person name="Lindblad-Toh K."/>
            <person name="Birren B."/>
            <person name="Nusbaum C."/>
            <person name="Kahn D."/>
            <person name="Robinson-Rechavi M."/>
            <person name="Laudet V."/>
            <person name="Schachter V."/>
            <person name="Quetier F."/>
            <person name="Saurin W."/>
            <person name="Scarpelli C."/>
            <person name="Wincker P."/>
            <person name="Lander E.S."/>
            <person name="Weissenbach J."/>
            <person name="Roest Crollius H."/>
        </authorList>
    </citation>
    <scope>NUCLEOTIDE SEQUENCE [LARGE SCALE GENOMIC DNA]</scope>
</reference>
<evidence type="ECO:0000256" key="6">
    <source>
        <dbReference type="ARBA" id="ARBA00023242"/>
    </source>
</evidence>
<sequence>MKLPPDRLREKKEPELIVVSDSNSPSPNSPLIPENPESFSQISHTEFQNPAQSPLGCSPELSWLVPSTPLRRSHNTSSSSAQTRSSMRRTQLFPGSDARAPLSSSPEPRGKTGARASAEASPGRTLPHSSTPLHSQIPETQGGLGSPPNSCRFHKQRLKMASRPKRRRSLVPVTPMPHYSGMDTPELKNKLNGSRQMILKLKEIHQYTHQLLSSDSEDEGGKPSPVSNGNGRHSCPQPAKDRLQAVRAFILSDPEVYTQILEYRPLVLSQIQARLKAAGIRLGISKLAEYLDSQCITFTTAKPGQPPARRGRGGRAGRRPVGAGGKKGVTG</sequence>
<keyword evidence="6" id="KW-0539">Nucleus</keyword>
<protein>
    <recommendedName>
        <fullName evidence="7">Structure-specific endonuclease subunit SLX4</fullName>
    </recommendedName>
</protein>
<dbReference type="GO" id="GO:0006281">
    <property type="term" value="P:DNA repair"/>
    <property type="evidence" value="ECO:0007669"/>
    <property type="project" value="UniProtKB-KW"/>
</dbReference>
<feature type="compositionally biased region" description="Gly residues" evidence="8">
    <location>
        <begin position="322"/>
        <end position="331"/>
    </location>
</feature>
<feature type="compositionally biased region" description="Basic residues" evidence="8">
    <location>
        <begin position="152"/>
        <end position="169"/>
    </location>
</feature>
<feature type="region of interest" description="Disordered" evidence="8">
    <location>
        <begin position="1"/>
        <end position="189"/>
    </location>
</feature>
<evidence type="ECO:0000256" key="7">
    <source>
        <dbReference type="ARBA" id="ARBA00029496"/>
    </source>
</evidence>
<dbReference type="GO" id="GO:0033557">
    <property type="term" value="C:Slx1-Slx4 complex"/>
    <property type="evidence" value="ECO:0007669"/>
    <property type="project" value="InterPro"/>
</dbReference>